<organism evidence="14 15">
    <name type="scientific">Desulfitobacterium hafniense DP7</name>
    <dbReference type="NCBI Taxonomy" id="537010"/>
    <lineage>
        <taxon>Bacteria</taxon>
        <taxon>Bacillati</taxon>
        <taxon>Bacillota</taxon>
        <taxon>Clostridia</taxon>
        <taxon>Eubacteriales</taxon>
        <taxon>Desulfitobacteriaceae</taxon>
        <taxon>Desulfitobacterium</taxon>
    </lineage>
</organism>
<feature type="binding site" evidence="12">
    <location>
        <position position="258"/>
    </location>
    <ligand>
        <name>[2Fe-2S] cluster</name>
        <dbReference type="ChEBI" id="CHEBI:190135"/>
    </ligand>
</feature>
<keyword evidence="7" id="KW-0249">Electron transport</keyword>
<dbReference type="PANTHER" id="PTHR43513:SF3">
    <property type="entry name" value="DIHYDROOROTATE DEHYDROGENASE B (NAD(+)), ELECTRON TRANSFER SUBUNIT-RELATED"/>
    <property type="match status" value="1"/>
</dbReference>
<dbReference type="PIRSF" id="PIRSF006816">
    <property type="entry name" value="Cyc3_hyd_g"/>
    <property type="match status" value="1"/>
</dbReference>
<feature type="domain" description="FAD-binding FR-type" evidence="13">
    <location>
        <begin position="1"/>
        <end position="104"/>
    </location>
</feature>
<gene>
    <name evidence="14" type="ORF">HMPREF0322_01896</name>
</gene>
<dbReference type="Pfam" id="PF10418">
    <property type="entry name" value="DHODB_Fe-S_bind"/>
    <property type="match status" value="1"/>
</dbReference>
<evidence type="ECO:0000256" key="8">
    <source>
        <dbReference type="ARBA" id="ARBA00023004"/>
    </source>
</evidence>
<comment type="cofactor">
    <cofactor evidence="12">
        <name>[2Fe-2S] cluster</name>
        <dbReference type="ChEBI" id="CHEBI:190135"/>
    </cofactor>
    <text evidence="12">Binds 1 [2Fe-2S] cluster per subunit.</text>
</comment>
<keyword evidence="9 12" id="KW-0411">Iron-sulfur</keyword>
<protein>
    <submittedName>
        <fullName evidence="14">Oxidoreductase NAD-binding domain protein</fullName>
    </submittedName>
</protein>
<keyword evidence="2" id="KW-0813">Transport</keyword>
<dbReference type="GO" id="GO:0051537">
    <property type="term" value="F:2 iron, 2 sulfur cluster binding"/>
    <property type="evidence" value="ECO:0007669"/>
    <property type="project" value="UniProtKB-KW"/>
</dbReference>
<dbReference type="InterPro" id="IPR017938">
    <property type="entry name" value="Riboflavin_synthase-like_b-brl"/>
</dbReference>
<dbReference type="Proteomes" id="UP000004416">
    <property type="component" value="Unassembled WGS sequence"/>
</dbReference>
<keyword evidence="5 12" id="KW-0479">Metal-binding</keyword>
<keyword evidence="4 12" id="KW-0001">2Fe-2S</keyword>
<dbReference type="PANTHER" id="PTHR43513">
    <property type="entry name" value="DIHYDROOROTATE DEHYDROGENASE B (NAD(+)), ELECTRON TRANSFER SUBUNIT"/>
    <property type="match status" value="1"/>
</dbReference>
<evidence type="ECO:0000256" key="5">
    <source>
        <dbReference type="ARBA" id="ARBA00022723"/>
    </source>
</evidence>
<accession>G9XLR0</accession>
<dbReference type="InterPro" id="IPR039261">
    <property type="entry name" value="FNR_nucleotide-bd"/>
</dbReference>
<dbReference type="InterPro" id="IPR037117">
    <property type="entry name" value="Dihydroorotate_DH_ele_sf"/>
</dbReference>
<evidence type="ECO:0000256" key="9">
    <source>
        <dbReference type="ARBA" id="ARBA00023014"/>
    </source>
</evidence>
<dbReference type="EMBL" id="AFZX01000043">
    <property type="protein sequence ID" value="EHL07336.1"/>
    <property type="molecule type" value="Genomic_DNA"/>
</dbReference>
<evidence type="ECO:0000313" key="14">
    <source>
        <dbReference type="EMBL" id="EHL07336.1"/>
    </source>
</evidence>
<dbReference type="Gene3D" id="2.10.240.10">
    <property type="entry name" value="Dihydroorotate dehydrogenase, electron transfer subunit"/>
    <property type="match status" value="1"/>
</dbReference>
<feature type="binding site" evidence="11">
    <location>
        <begin position="79"/>
        <end position="80"/>
    </location>
    <ligand>
        <name>FAD</name>
        <dbReference type="ChEBI" id="CHEBI:57692"/>
    </ligand>
</feature>
<reference evidence="14 15" key="1">
    <citation type="submission" date="2011-08" db="EMBL/GenBank/DDBJ databases">
        <authorList>
            <person name="Weinstock G."/>
            <person name="Sodergren E."/>
            <person name="Clifton S."/>
            <person name="Fulton L."/>
            <person name="Fulton B."/>
            <person name="Courtney L."/>
            <person name="Fronick C."/>
            <person name="Harrison M."/>
            <person name="Strong C."/>
            <person name="Farmer C."/>
            <person name="Delahaunty K."/>
            <person name="Markovic C."/>
            <person name="Hall O."/>
            <person name="Minx P."/>
            <person name="Tomlinson C."/>
            <person name="Mitreva M."/>
            <person name="Hou S."/>
            <person name="Chen J."/>
            <person name="Wollam A."/>
            <person name="Pepin K.H."/>
            <person name="Johnson M."/>
            <person name="Bhonagiri V."/>
            <person name="Zhang X."/>
            <person name="Suruliraj S."/>
            <person name="Warren W."/>
            <person name="Chinwalla A."/>
            <person name="Mardis E.R."/>
            <person name="Wilson R.K."/>
        </authorList>
    </citation>
    <scope>NUCLEOTIDE SEQUENCE [LARGE SCALE GENOMIC DNA]</scope>
    <source>
        <strain evidence="14 15">DP7</strain>
    </source>
</reference>
<evidence type="ECO:0000256" key="11">
    <source>
        <dbReference type="PIRSR" id="PIRSR006816-1"/>
    </source>
</evidence>
<dbReference type="SUPFAM" id="SSF63380">
    <property type="entry name" value="Riboflavin synthase domain-like"/>
    <property type="match status" value="1"/>
</dbReference>
<evidence type="ECO:0000256" key="1">
    <source>
        <dbReference type="ARBA" id="ARBA00006422"/>
    </source>
</evidence>
<evidence type="ECO:0000256" key="4">
    <source>
        <dbReference type="ARBA" id="ARBA00022714"/>
    </source>
</evidence>
<feature type="binding site" evidence="11">
    <location>
        <begin position="55"/>
        <end position="58"/>
    </location>
    <ligand>
        <name>FAD</name>
        <dbReference type="ChEBI" id="CHEBI:57692"/>
    </ligand>
</feature>
<dbReference type="GO" id="GO:0046872">
    <property type="term" value="F:metal ion binding"/>
    <property type="evidence" value="ECO:0007669"/>
    <property type="project" value="UniProtKB-KW"/>
</dbReference>
<comment type="similarity">
    <text evidence="1">Belongs to the PyrK family.</text>
</comment>
<feature type="binding site" evidence="11">
    <location>
        <begin position="72"/>
        <end position="74"/>
    </location>
    <ligand>
        <name>FAD</name>
        <dbReference type="ChEBI" id="CHEBI:57692"/>
    </ligand>
</feature>
<keyword evidence="3 11" id="KW-0285">Flavoprotein</keyword>
<dbReference type="AlphaFoldDB" id="G9XLR0"/>
<evidence type="ECO:0000256" key="3">
    <source>
        <dbReference type="ARBA" id="ARBA00022630"/>
    </source>
</evidence>
<evidence type="ECO:0000256" key="2">
    <source>
        <dbReference type="ARBA" id="ARBA00022448"/>
    </source>
</evidence>
<comment type="cofactor">
    <cofactor evidence="11">
        <name>FAD</name>
        <dbReference type="ChEBI" id="CHEBI:57692"/>
    </cofactor>
    <text evidence="11">Binds 1 FAD per subunit.</text>
</comment>
<name>G9XLR0_DESHA</name>
<dbReference type="Gene3D" id="2.40.30.10">
    <property type="entry name" value="Translation factors"/>
    <property type="match status" value="1"/>
</dbReference>
<dbReference type="SUPFAM" id="SSF52343">
    <property type="entry name" value="Ferredoxin reductase-like, C-terminal NADP-linked domain"/>
    <property type="match status" value="1"/>
</dbReference>
<proteinExistence type="inferred from homology"/>
<evidence type="ECO:0000256" key="6">
    <source>
        <dbReference type="ARBA" id="ARBA00022827"/>
    </source>
</evidence>
<evidence type="ECO:0000313" key="15">
    <source>
        <dbReference type="Proteomes" id="UP000004416"/>
    </source>
</evidence>
<dbReference type="GO" id="GO:0050660">
    <property type="term" value="F:flavin adenine dinucleotide binding"/>
    <property type="evidence" value="ECO:0007669"/>
    <property type="project" value="InterPro"/>
</dbReference>
<evidence type="ECO:0000256" key="10">
    <source>
        <dbReference type="ARBA" id="ARBA00034078"/>
    </source>
</evidence>
<comment type="caution">
    <text evidence="14">The sequence shown here is derived from an EMBL/GenBank/DDBJ whole genome shotgun (WGS) entry which is preliminary data.</text>
</comment>
<feature type="binding site" evidence="12">
    <location>
        <position position="237"/>
    </location>
    <ligand>
        <name>[2Fe-2S] cluster</name>
        <dbReference type="ChEBI" id="CHEBI:190135"/>
    </ligand>
</feature>
<dbReference type="Gene3D" id="3.40.50.80">
    <property type="entry name" value="Nucleotide-binding domain of ferredoxin-NADP reductase (FNR) module"/>
    <property type="match status" value="1"/>
</dbReference>
<sequence length="275" mass="29523">MKLLDKAEVVSHQIMGDPRYKIMKLVLRTDIAREGQPGQFVHVQVSTGLDPLLRRPISIADIDREARELTLLYRIKGKGTEVLAQAKAGERLSLMGPLGHGFTLPEQGELILVAGGIGAFPLLPLAKAARAKDIPVRLYWGGEDEDFFTSAGLGLWQDAGIPVFLSSMDGSIGAKGNVLDLIRESSSDSMAAQGSGCSVAVCGPQVMMKAVSEHFLQTGASVEVSLEERMGCAVGACLGCVCTLKDESSGRIYRGKVCQDGPVFQGKEVLWDYEQ</sequence>
<evidence type="ECO:0000259" key="13">
    <source>
        <dbReference type="PROSITE" id="PS51384"/>
    </source>
</evidence>
<feature type="binding site" evidence="12">
    <location>
        <position position="232"/>
    </location>
    <ligand>
        <name>[2Fe-2S] cluster</name>
        <dbReference type="ChEBI" id="CHEBI:190135"/>
    </ligand>
</feature>
<dbReference type="PATRIC" id="fig|537010.4.peg.1773"/>
<keyword evidence="8 12" id="KW-0408">Iron</keyword>
<dbReference type="RefSeq" id="WP_005811291.1">
    <property type="nucleotide sequence ID" value="NZ_JH414462.1"/>
</dbReference>
<dbReference type="GO" id="GO:0006221">
    <property type="term" value="P:pyrimidine nucleotide biosynthetic process"/>
    <property type="evidence" value="ECO:0007669"/>
    <property type="project" value="InterPro"/>
</dbReference>
<dbReference type="HOGENOM" id="CLU_003827_1_2_9"/>
<dbReference type="InterPro" id="IPR050353">
    <property type="entry name" value="PyrK_electron_transfer"/>
</dbReference>
<dbReference type="InterPro" id="IPR019480">
    <property type="entry name" value="Dihydroorotate_DH_Fe-S-bd"/>
</dbReference>
<feature type="binding site" evidence="12">
    <location>
        <position position="240"/>
    </location>
    <ligand>
        <name>[2Fe-2S] cluster</name>
        <dbReference type="ChEBI" id="CHEBI:190135"/>
    </ligand>
</feature>
<dbReference type="InterPro" id="IPR012165">
    <property type="entry name" value="Cyt_c3_hydrogenase_gsu"/>
</dbReference>
<keyword evidence="6 11" id="KW-0274">FAD</keyword>
<dbReference type="GO" id="GO:0016491">
    <property type="term" value="F:oxidoreductase activity"/>
    <property type="evidence" value="ECO:0007669"/>
    <property type="project" value="InterPro"/>
</dbReference>
<dbReference type="InterPro" id="IPR017927">
    <property type="entry name" value="FAD-bd_FR_type"/>
</dbReference>
<comment type="cofactor">
    <cofactor evidence="10">
        <name>[2Fe-2S] cluster</name>
        <dbReference type="ChEBI" id="CHEBI:190135"/>
    </cofactor>
</comment>
<dbReference type="PROSITE" id="PS51384">
    <property type="entry name" value="FAD_FR"/>
    <property type="match status" value="1"/>
</dbReference>
<evidence type="ECO:0000256" key="7">
    <source>
        <dbReference type="ARBA" id="ARBA00022982"/>
    </source>
</evidence>
<evidence type="ECO:0000256" key="12">
    <source>
        <dbReference type="PIRSR" id="PIRSR006816-2"/>
    </source>
</evidence>
<dbReference type="CDD" id="cd06218">
    <property type="entry name" value="DHOD_e_trans"/>
    <property type="match status" value="1"/>
</dbReference>